<sequence>HAEKGFKSVEKLEAENKALGEQNTMLLNIHHRFSLRETSWRKAIAEVKSGFEKILTEDCSDNKKRYCCYFQDIIIKTKKKIEEILR</sequence>
<dbReference type="EMBL" id="BARS01034977">
    <property type="protein sequence ID" value="GAG27452.1"/>
    <property type="molecule type" value="Genomic_DNA"/>
</dbReference>
<organism evidence="1">
    <name type="scientific">marine sediment metagenome</name>
    <dbReference type="NCBI Taxonomy" id="412755"/>
    <lineage>
        <taxon>unclassified sequences</taxon>
        <taxon>metagenomes</taxon>
        <taxon>ecological metagenomes</taxon>
    </lineage>
</organism>
<gene>
    <name evidence="1" type="ORF">S01H1_53963</name>
</gene>
<name>X0WW96_9ZZZZ</name>
<proteinExistence type="predicted"/>
<protein>
    <submittedName>
        <fullName evidence="1">Uncharacterized protein</fullName>
    </submittedName>
</protein>
<comment type="caution">
    <text evidence="1">The sequence shown here is derived from an EMBL/GenBank/DDBJ whole genome shotgun (WGS) entry which is preliminary data.</text>
</comment>
<dbReference type="AlphaFoldDB" id="X0WW96"/>
<evidence type="ECO:0000313" key="1">
    <source>
        <dbReference type="EMBL" id="GAG27452.1"/>
    </source>
</evidence>
<accession>X0WW96</accession>
<reference evidence="1" key="1">
    <citation type="journal article" date="2014" name="Front. Microbiol.">
        <title>High frequency of phylogenetically diverse reductive dehalogenase-homologous genes in deep subseafloor sedimentary metagenomes.</title>
        <authorList>
            <person name="Kawai M."/>
            <person name="Futagami T."/>
            <person name="Toyoda A."/>
            <person name="Takaki Y."/>
            <person name="Nishi S."/>
            <person name="Hori S."/>
            <person name="Arai W."/>
            <person name="Tsubouchi T."/>
            <person name="Morono Y."/>
            <person name="Uchiyama I."/>
            <person name="Ito T."/>
            <person name="Fujiyama A."/>
            <person name="Inagaki F."/>
            <person name="Takami H."/>
        </authorList>
    </citation>
    <scope>NUCLEOTIDE SEQUENCE</scope>
    <source>
        <strain evidence="1">Expedition CK06-06</strain>
    </source>
</reference>
<feature type="non-terminal residue" evidence="1">
    <location>
        <position position="1"/>
    </location>
</feature>